<dbReference type="Proteomes" id="UP001165121">
    <property type="component" value="Unassembled WGS sequence"/>
</dbReference>
<evidence type="ECO:0000313" key="3">
    <source>
        <dbReference type="Proteomes" id="UP001165121"/>
    </source>
</evidence>
<proteinExistence type="predicted"/>
<reference evidence="2" key="1">
    <citation type="submission" date="2023-04" db="EMBL/GenBank/DDBJ databases">
        <title>Phytophthora fragariaefolia NBRC 109709.</title>
        <authorList>
            <person name="Ichikawa N."/>
            <person name="Sato H."/>
            <person name="Tonouchi N."/>
        </authorList>
    </citation>
    <scope>NUCLEOTIDE SEQUENCE</scope>
    <source>
        <strain evidence="2">NBRC 109709</strain>
    </source>
</reference>
<gene>
    <name evidence="2" type="ORF">Pfra01_002575600</name>
</gene>
<dbReference type="AlphaFoldDB" id="A0A9W6YDI8"/>
<dbReference type="OrthoDB" id="116430at2759"/>
<evidence type="ECO:0000313" key="2">
    <source>
        <dbReference type="EMBL" id="GMF59559.1"/>
    </source>
</evidence>
<keyword evidence="3" id="KW-1185">Reference proteome</keyword>
<protein>
    <submittedName>
        <fullName evidence="2">Unnamed protein product</fullName>
    </submittedName>
</protein>
<comment type="caution">
    <text evidence="2">The sequence shown here is derived from an EMBL/GenBank/DDBJ whole genome shotgun (WGS) entry which is preliminary data.</text>
</comment>
<accession>A0A9W6YDI8</accession>
<name>A0A9W6YDI8_9STRA</name>
<sequence>MQHRDQLLRFTNFVSVQTTMIFVYPAYEALYRAAKGSRYQVPVILLLPMMKVVLKNIMLRFTMHMEDMTPEAVIFTVDFFNALCMATCMQSVTSITAVAIIVIIDLAQTSDMLYALNNRTVAIMHRLGGAINLSAPCNNLLSGIAQICRDIDTFEKQARAEVRVHSCLAHYLSSANRDLIERLDKTPISVVPYTVCSLGNKRSTPFCPLSPVLPPNSMLLVRMYPGLAAHYSKRKCFRKIRQYFKKLLRSSRWYQPRECGFQCSPSLRVWIGTSVIFRGIISDY</sequence>
<evidence type="ECO:0000256" key="1">
    <source>
        <dbReference type="SAM" id="Phobius"/>
    </source>
</evidence>
<dbReference type="EMBL" id="BSXT01005061">
    <property type="protein sequence ID" value="GMF59559.1"/>
    <property type="molecule type" value="Genomic_DNA"/>
</dbReference>
<feature type="transmembrane region" description="Helical" evidence="1">
    <location>
        <begin position="39"/>
        <end position="58"/>
    </location>
</feature>
<feature type="transmembrane region" description="Helical" evidence="1">
    <location>
        <begin position="79"/>
        <end position="104"/>
    </location>
</feature>
<organism evidence="2 3">
    <name type="scientific">Phytophthora fragariaefolia</name>
    <dbReference type="NCBI Taxonomy" id="1490495"/>
    <lineage>
        <taxon>Eukaryota</taxon>
        <taxon>Sar</taxon>
        <taxon>Stramenopiles</taxon>
        <taxon>Oomycota</taxon>
        <taxon>Peronosporomycetes</taxon>
        <taxon>Peronosporales</taxon>
        <taxon>Peronosporaceae</taxon>
        <taxon>Phytophthora</taxon>
    </lineage>
</organism>
<keyword evidence="1" id="KW-0812">Transmembrane</keyword>
<feature type="transmembrane region" description="Helical" evidence="1">
    <location>
        <begin position="7"/>
        <end position="27"/>
    </location>
</feature>
<keyword evidence="1" id="KW-0472">Membrane</keyword>
<keyword evidence="1" id="KW-1133">Transmembrane helix</keyword>